<dbReference type="AlphaFoldDB" id="M5S4T7"/>
<gene>
    <name evidence="2" type="ORF">RESH_02760</name>
</gene>
<feature type="region of interest" description="Disordered" evidence="1">
    <location>
        <begin position="38"/>
        <end position="97"/>
    </location>
</feature>
<dbReference type="PATRIC" id="fig|1263868.3.peg.2992"/>
<protein>
    <submittedName>
        <fullName evidence="2">Uncharacterized protein</fullName>
    </submittedName>
</protein>
<dbReference type="STRING" id="1263868.RESH_02760"/>
<sequence>MPDSIQIENQMNKTFLMTLLSLSLGFATVGCDVEKTREGEMPDVDVDGGQLPGYDVDGPEVDVTTEESKVKVPDVDVDMEEKTITTPDVDIDLPADE</sequence>
<evidence type="ECO:0000256" key="1">
    <source>
        <dbReference type="SAM" id="MobiDB-lite"/>
    </source>
</evidence>
<accession>M5S4T7</accession>
<reference evidence="2 3" key="1">
    <citation type="journal article" date="2013" name="Mar. Genomics">
        <title>Expression of sulfatases in Rhodopirellula baltica and the diversity of sulfatases in the genus Rhodopirellula.</title>
        <authorList>
            <person name="Wegner C.E."/>
            <person name="Richter-Heitmann T."/>
            <person name="Klindworth A."/>
            <person name="Klockow C."/>
            <person name="Richter M."/>
            <person name="Achstetter T."/>
            <person name="Glockner F.O."/>
            <person name="Harder J."/>
        </authorList>
    </citation>
    <scope>NUCLEOTIDE SEQUENCE [LARGE SCALE GENOMIC DNA]</scope>
    <source>
        <strain evidence="2 3">SH398</strain>
    </source>
</reference>
<proteinExistence type="predicted"/>
<organism evidence="2 3">
    <name type="scientific">Rhodopirellula europaea SH398</name>
    <dbReference type="NCBI Taxonomy" id="1263868"/>
    <lineage>
        <taxon>Bacteria</taxon>
        <taxon>Pseudomonadati</taxon>
        <taxon>Planctomycetota</taxon>
        <taxon>Planctomycetia</taxon>
        <taxon>Pirellulales</taxon>
        <taxon>Pirellulaceae</taxon>
        <taxon>Rhodopirellula</taxon>
    </lineage>
</organism>
<dbReference type="EMBL" id="ANOF01000087">
    <property type="protein sequence ID" value="EMI26643.1"/>
    <property type="molecule type" value="Genomic_DNA"/>
</dbReference>
<dbReference type="Proteomes" id="UP000011996">
    <property type="component" value="Unassembled WGS sequence"/>
</dbReference>
<evidence type="ECO:0000313" key="2">
    <source>
        <dbReference type="EMBL" id="EMI26643.1"/>
    </source>
</evidence>
<name>M5S4T7_9BACT</name>
<evidence type="ECO:0000313" key="3">
    <source>
        <dbReference type="Proteomes" id="UP000011996"/>
    </source>
</evidence>
<comment type="caution">
    <text evidence="2">The sequence shown here is derived from an EMBL/GenBank/DDBJ whole genome shotgun (WGS) entry which is preliminary data.</text>
</comment>